<feature type="compositionally biased region" description="Basic and acidic residues" evidence="1">
    <location>
        <begin position="300"/>
        <end position="323"/>
    </location>
</feature>
<feature type="region of interest" description="Disordered" evidence="1">
    <location>
        <begin position="286"/>
        <end position="337"/>
    </location>
</feature>
<protein>
    <submittedName>
        <fullName evidence="2">Unnamed protein product</fullName>
    </submittedName>
</protein>
<organism evidence="2 3">
    <name type="scientific">Phytophthora fragariaefolia</name>
    <dbReference type="NCBI Taxonomy" id="1490495"/>
    <lineage>
        <taxon>Eukaryota</taxon>
        <taxon>Sar</taxon>
        <taxon>Stramenopiles</taxon>
        <taxon>Oomycota</taxon>
        <taxon>Peronosporomycetes</taxon>
        <taxon>Peronosporales</taxon>
        <taxon>Peronosporaceae</taxon>
        <taxon>Phytophthora</taxon>
    </lineage>
</organism>
<evidence type="ECO:0000256" key="1">
    <source>
        <dbReference type="SAM" id="MobiDB-lite"/>
    </source>
</evidence>
<feature type="compositionally biased region" description="Basic and acidic residues" evidence="1">
    <location>
        <begin position="101"/>
        <end position="115"/>
    </location>
</feature>
<sequence>MKKETRRKQEEKRKWLKDPQRERRLSSISERSVSFDESAGGISEAKDEEVNEYEDSEADGYGLGDDLDASDEARVPAGCSGAPRPITRNLAAQLWNVRHRVEDASHGSTEGRCRPFTDPVTPNTQEERTWKESDDDGVFGVKTEGTPYFQDSHMVPPRSSNRADRLARDTEASNAQRGDARASSGRLRRCFVPRDASTDNDCGEDDYYRKEDAEDDDPSDELARQVREVSEMERLKSTPRLGLATHRPLAQIKAFSGLRLERRMCHLRVKDIHELEDIINDIPKSEARNSTRETSAYLSRGRDRSHGCDERRAETSRDGYRRDRHDRHGRGYDRRIDDSRHTNRISLAEAPLSEMMAELQVRESKYGRSERSKSEDMRWSLKDSSSEDVKDRSTGDVNREAITLTRTTLTSMIVTSRPPTTLNTELRQSGRTAGLRTAAVAETFLTEGSTATPATKALTDVVGSMDRVQHAGELTIPPTTVSSVPALQRRFKLGSPPTETGLVPIGPPLASPPVDAESVYAFVGESKWLKTQPREEVNEVSTTGIVKERNGSFVGGESDERRNDELNGGSSECLVSSVTKKTGMTTNPRILSANAATSEQRNSWVMRSEDEGINTEGSGVSTRPPTTSASDEHLGPPSHVPGASTSLAVGSQRGPTEDGGGSEVTQLKLEGAYLAAATVSEDWGDRDAVSVSEHPGNDIEFEGYARELAFLPDLTEAESTTLDYTGPHV</sequence>
<feature type="region of interest" description="Disordered" evidence="1">
    <location>
        <begin position="539"/>
        <end position="571"/>
    </location>
</feature>
<feature type="compositionally biased region" description="Polar residues" evidence="1">
    <location>
        <begin position="615"/>
        <end position="629"/>
    </location>
</feature>
<feature type="compositionally biased region" description="Polar residues" evidence="1">
    <location>
        <begin position="585"/>
        <end position="605"/>
    </location>
</feature>
<feature type="compositionally biased region" description="Basic and acidic residues" evidence="1">
    <location>
        <begin position="1"/>
        <end position="25"/>
    </location>
</feature>
<proteinExistence type="predicted"/>
<feature type="region of interest" description="Disordered" evidence="1">
    <location>
        <begin position="1"/>
        <end position="85"/>
    </location>
</feature>
<keyword evidence="3" id="KW-1185">Reference proteome</keyword>
<dbReference type="OrthoDB" id="145683at2759"/>
<feature type="compositionally biased region" description="Basic and acidic residues" evidence="1">
    <location>
        <begin position="161"/>
        <end position="171"/>
    </location>
</feature>
<feature type="region of interest" description="Disordered" evidence="1">
    <location>
        <begin position="585"/>
        <end position="663"/>
    </location>
</feature>
<evidence type="ECO:0000313" key="2">
    <source>
        <dbReference type="EMBL" id="GMF47143.1"/>
    </source>
</evidence>
<comment type="caution">
    <text evidence="2">The sequence shown here is derived from an EMBL/GenBank/DDBJ whole genome shotgun (WGS) entry which is preliminary data.</text>
</comment>
<name>A0A9W6XX81_9STRA</name>
<evidence type="ECO:0000313" key="3">
    <source>
        <dbReference type="Proteomes" id="UP001165121"/>
    </source>
</evidence>
<dbReference type="Proteomes" id="UP001165121">
    <property type="component" value="Unassembled WGS sequence"/>
</dbReference>
<dbReference type="AlphaFoldDB" id="A0A9W6XX81"/>
<feature type="compositionally biased region" description="Acidic residues" evidence="1">
    <location>
        <begin position="46"/>
        <end position="58"/>
    </location>
</feature>
<dbReference type="EMBL" id="BSXT01002093">
    <property type="protein sequence ID" value="GMF47143.1"/>
    <property type="molecule type" value="Genomic_DNA"/>
</dbReference>
<reference evidence="2" key="1">
    <citation type="submission" date="2023-04" db="EMBL/GenBank/DDBJ databases">
        <title>Phytophthora fragariaefolia NBRC 109709.</title>
        <authorList>
            <person name="Ichikawa N."/>
            <person name="Sato H."/>
            <person name="Tonouchi N."/>
        </authorList>
    </citation>
    <scope>NUCLEOTIDE SEQUENCE</scope>
    <source>
        <strain evidence="2">NBRC 109709</strain>
    </source>
</reference>
<feature type="region of interest" description="Disordered" evidence="1">
    <location>
        <begin position="361"/>
        <end position="394"/>
    </location>
</feature>
<accession>A0A9W6XX81</accession>
<gene>
    <name evidence="2" type="ORF">Pfra01_001766600</name>
</gene>
<feature type="region of interest" description="Disordered" evidence="1">
    <location>
        <begin position="101"/>
        <end position="222"/>
    </location>
</feature>